<dbReference type="EMBL" id="BARU01040236">
    <property type="protein sequence ID" value="GAH88950.1"/>
    <property type="molecule type" value="Genomic_DNA"/>
</dbReference>
<sequence length="234" mass="26549">KNKLLAKGIRHPHGLTGEQHDEFLKTIPKEINERADLYFKEMEKVLDDLKSEGLIDEDSYQNLKSKGDYSPRRFIQYIDPERTYIIGGKTITVPDSGIKALDEGSQQVMETNSRLLLSSVFSRTQARISRNRANKAAYDLSKEIPDNGIFKLPKVYKTTKEGKPIYQEAPAGHTKIKVMIEGKTKEIIMPDKYAREWLPRDPLVREPFTTIIGWASGSRILKPMATGLNPGFAL</sequence>
<gene>
    <name evidence="1" type="ORF">S03H2_62234</name>
</gene>
<comment type="caution">
    <text evidence="1">The sequence shown here is derived from an EMBL/GenBank/DDBJ whole genome shotgun (WGS) entry which is preliminary data.</text>
</comment>
<organism evidence="1">
    <name type="scientific">marine sediment metagenome</name>
    <dbReference type="NCBI Taxonomy" id="412755"/>
    <lineage>
        <taxon>unclassified sequences</taxon>
        <taxon>metagenomes</taxon>
        <taxon>ecological metagenomes</taxon>
    </lineage>
</organism>
<feature type="non-terminal residue" evidence="1">
    <location>
        <position position="234"/>
    </location>
</feature>
<dbReference type="AlphaFoldDB" id="X1K5Q3"/>
<feature type="non-terminal residue" evidence="1">
    <location>
        <position position="1"/>
    </location>
</feature>
<reference evidence="1" key="1">
    <citation type="journal article" date="2014" name="Front. Microbiol.">
        <title>High frequency of phylogenetically diverse reductive dehalogenase-homologous genes in deep subseafloor sedimentary metagenomes.</title>
        <authorList>
            <person name="Kawai M."/>
            <person name="Futagami T."/>
            <person name="Toyoda A."/>
            <person name="Takaki Y."/>
            <person name="Nishi S."/>
            <person name="Hori S."/>
            <person name="Arai W."/>
            <person name="Tsubouchi T."/>
            <person name="Morono Y."/>
            <person name="Uchiyama I."/>
            <person name="Ito T."/>
            <person name="Fujiyama A."/>
            <person name="Inagaki F."/>
            <person name="Takami H."/>
        </authorList>
    </citation>
    <scope>NUCLEOTIDE SEQUENCE</scope>
    <source>
        <strain evidence="1">Expedition CK06-06</strain>
    </source>
</reference>
<accession>X1K5Q3</accession>
<name>X1K5Q3_9ZZZZ</name>
<evidence type="ECO:0000313" key="1">
    <source>
        <dbReference type="EMBL" id="GAH88950.1"/>
    </source>
</evidence>
<protein>
    <submittedName>
        <fullName evidence="1">Uncharacterized protein</fullName>
    </submittedName>
</protein>
<proteinExistence type="predicted"/>